<evidence type="ECO:0000256" key="3">
    <source>
        <dbReference type="ARBA" id="ARBA00022692"/>
    </source>
</evidence>
<evidence type="ECO:0000256" key="5">
    <source>
        <dbReference type="ARBA" id="ARBA00023136"/>
    </source>
</evidence>
<keyword evidence="8" id="KW-1185">Reference proteome</keyword>
<evidence type="ECO:0000256" key="4">
    <source>
        <dbReference type="ARBA" id="ARBA00022989"/>
    </source>
</evidence>
<keyword evidence="5 6" id="KW-0472">Membrane</keyword>
<feature type="transmembrane region" description="Helical" evidence="6">
    <location>
        <begin position="75"/>
        <end position="94"/>
    </location>
</feature>
<dbReference type="PANTHER" id="PTHR31885">
    <property type="entry name" value="GH04784P"/>
    <property type="match status" value="1"/>
</dbReference>
<keyword evidence="3 6" id="KW-0812">Transmembrane</keyword>
<dbReference type="PANTHER" id="PTHR31885:SF6">
    <property type="entry name" value="GH04784P"/>
    <property type="match status" value="1"/>
</dbReference>
<dbReference type="EMBL" id="JAENHP010000017">
    <property type="protein sequence ID" value="MBM2621073.1"/>
    <property type="molecule type" value="Genomic_DNA"/>
</dbReference>
<evidence type="ECO:0000313" key="7">
    <source>
        <dbReference type="EMBL" id="MBM2621073.1"/>
    </source>
</evidence>
<comment type="caution">
    <text evidence="7">The sequence shown here is derived from an EMBL/GenBank/DDBJ whole genome shotgun (WGS) entry which is preliminary data.</text>
</comment>
<dbReference type="Proteomes" id="UP000632138">
    <property type="component" value="Unassembled WGS sequence"/>
</dbReference>
<evidence type="ECO:0000256" key="2">
    <source>
        <dbReference type="ARBA" id="ARBA00007375"/>
    </source>
</evidence>
<evidence type="ECO:0000313" key="8">
    <source>
        <dbReference type="Proteomes" id="UP000632138"/>
    </source>
</evidence>
<feature type="transmembrane region" description="Helical" evidence="6">
    <location>
        <begin position="48"/>
        <end position="69"/>
    </location>
</feature>
<dbReference type="Pfam" id="PF07947">
    <property type="entry name" value="YhhN"/>
    <property type="match status" value="1"/>
</dbReference>
<organism evidence="7 8">
    <name type="scientific">Paractinoplanes ovalisporus</name>
    <dbReference type="NCBI Taxonomy" id="2810368"/>
    <lineage>
        <taxon>Bacteria</taxon>
        <taxon>Bacillati</taxon>
        <taxon>Actinomycetota</taxon>
        <taxon>Actinomycetes</taxon>
        <taxon>Micromonosporales</taxon>
        <taxon>Micromonosporaceae</taxon>
        <taxon>Paractinoplanes</taxon>
    </lineage>
</organism>
<evidence type="ECO:0000256" key="6">
    <source>
        <dbReference type="SAM" id="Phobius"/>
    </source>
</evidence>
<feature type="transmembrane region" description="Helical" evidence="6">
    <location>
        <begin position="149"/>
        <end position="171"/>
    </location>
</feature>
<gene>
    <name evidence="7" type="ORF">JIG36_36790</name>
</gene>
<sequence>MTPAPLLWFGVVAVVELIAVAADWAALQWIAKPLLAPLLIAYLVQRGAASRAVVVALVFATAGDIALLVPGRPAFLIGMVFFLGTQISLIVAFARRPVAGAAFAVYGLLWLGVNALLWGQLGALRIPVLFYSLALTVMAATAAGVSRTVAVGGAFFLVSDLLIGVGAAGTRAPAHDILVMSTYCAALALIATGWSRLRARTGVLSARP</sequence>
<comment type="subcellular location">
    <subcellularLocation>
        <location evidence="1">Membrane</location>
        <topology evidence="1">Multi-pass membrane protein</topology>
    </subcellularLocation>
</comment>
<dbReference type="InterPro" id="IPR012506">
    <property type="entry name" value="TMEM86B-like"/>
</dbReference>
<comment type="similarity">
    <text evidence="2">Belongs to the TMEM86 family.</text>
</comment>
<accession>A0ABS2AMJ1</accession>
<keyword evidence="4 6" id="KW-1133">Transmembrane helix</keyword>
<dbReference type="RefSeq" id="WP_203381048.1">
    <property type="nucleotide sequence ID" value="NZ_JAENHP010000017.1"/>
</dbReference>
<feature type="transmembrane region" description="Helical" evidence="6">
    <location>
        <begin position="177"/>
        <end position="197"/>
    </location>
</feature>
<feature type="transmembrane region" description="Helical" evidence="6">
    <location>
        <begin position="124"/>
        <end position="142"/>
    </location>
</feature>
<feature type="transmembrane region" description="Helical" evidence="6">
    <location>
        <begin position="6"/>
        <end position="27"/>
    </location>
</feature>
<protein>
    <submittedName>
        <fullName evidence="7">Lysoplasmalogenase</fullName>
    </submittedName>
</protein>
<evidence type="ECO:0000256" key="1">
    <source>
        <dbReference type="ARBA" id="ARBA00004141"/>
    </source>
</evidence>
<name>A0ABS2AMJ1_9ACTN</name>
<feature type="transmembrane region" description="Helical" evidence="6">
    <location>
        <begin position="101"/>
        <end position="118"/>
    </location>
</feature>
<proteinExistence type="inferred from homology"/>
<reference evidence="7 8" key="1">
    <citation type="submission" date="2021-01" db="EMBL/GenBank/DDBJ databases">
        <title>Actinoplanes sp. nov. LDG1-06 isolated from lichen.</title>
        <authorList>
            <person name="Saeng-In P."/>
            <person name="Phongsopitanun W."/>
            <person name="Kanchanasin P."/>
            <person name="Yuki M."/>
            <person name="Kudo T."/>
            <person name="Ohkuma M."/>
            <person name="Tanasupawat S."/>
        </authorList>
    </citation>
    <scope>NUCLEOTIDE SEQUENCE [LARGE SCALE GENOMIC DNA]</scope>
    <source>
        <strain evidence="7 8">LDG1-06</strain>
    </source>
</reference>